<evidence type="ECO:0000313" key="1">
    <source>
        <dbReference type="EMBL" id="MBU5336237.1"/>
    </source>
</evidence>
<dbReference type="Proteomes" id="UP001196301">
    <property type="component" value="Unassembled WGS sequence"/>
</dbReference>
<sequence>MTGKTRKMFPGGNTANGFYSFFDYIIPCDVNRIFCLKGGPGVGKSSFMKKMAREFTKMGYDVELHYCSSDPSSLDGVVIKELNVVMIDATAPHTVDPKIPGAVDEILNFGEFWDGEKIEENKDKIKSCNADISECFQRAFRFLKSAEPIYMDIESKISKCMDWTKVSKLTYEFVEKVFEGVEFSGKKAYVRHLFGSAITPVGYLDYSDSLFDGVKNIYYLQGDIGSGKTGLLKALYTRAEQKGLDVEVYHFPLVVDKLQAVYIPALDLAVTTSSRFKDKEIIDLNSCVDEEKLNKYTDEVRFDKDLVDYLMNNAISNLKRAKFNHDIIEDYYIPAMDFDKVEALKNEIIERILKYKK</sequence>
<organism evidence="1 2">
    <name type="scientific">Intestinibacter bartlettii</name>
    <dbReference type="NCBI Taxonomy" id="261299"/>
    <lineage>
        <taxon>Bacteria</taxon>
        <taxon>Bacillati</taxon>
        <taxon>Bacillota</taxon>
        <taxon>Clostridia</taxon>
        <taxon>Peptostreptococcales</taxon>
        <taxon>Peptostreptococcaceae</taxon>
        <taxon>Intestinibacter</taxon>
    </lineage>
</organism>
<gene>
    <name evidence="1" type="ORF">KQI20_07275</name>
</gene>
<dbReference type="CDD" id="cd01983">
    <property type="entry name" value="SIMIBI"/>
    <property type="match status" value="1"/>
</dbReference>
<reference evidence="1 2" key="1">
    <citation type="submission" date="2021-06" db="EMBL/GenBank/DDBJ databases">
        <authorList>
            <person name="Sun Q."/>
            <person name="Li D."/>
        </authorList>
    </citation>
    <scope>NUCLEOTIDE SEQUENCE [LARGE SCALE GENOMIC DNA]</scope>
    <source>
        <strain evidence="1 2">N19</strain>
    </source>
</reference>
<name>A0ABS6DWY1_9FIRM</name>
<evidence type="ECO:0000313" key="2">
    <source>
        <dbReference type="Proteomes" id="UP001196301"/>
    </source>
</evidence>
<accession>A0ABS6DWY1</accession>
<dbReference type="EMBL" id="JAHLOQ010000016">
    <property type="protein sequence ID" value="MBU5336237.1"/>
    <property type="molecule type" value="Genomic_DNA"/>
</dbReference>
<protein>
    <submittedName>
        <fullName evidence="1">PRK06851 family protein</fullName>
    </submittedName>
</protein>
<keyword evidence="2" id="KW-1185">Reference proteome</keyword>
<dbReference type="RefSeq" id="WP_216569364.1">
    <property type="nucleotide sequence ID" value="NZ_JAHLOQ010000016.1"/>
</dbReference>
<comment type="caution">
    <text evidence="1">The sequence shown here is derived from an EMBL/GenBank/DDBJ whole genome shotgun (WGS) entry which is preliminary data.</text>
</comment>
<proteinExistence type="predicted"/>